<dbReference type="Proteomes" id="UP000005012">
    <property type="component" value="Chromosome"/>
</dbReference>
<reference evidence="2 3" key="1">
    <citation type="journal article" date="2012" name="J. Bacteriol.">
        <title>Complete Genome Sequence of Providencia stuartii Clinical Isolate MRSN 2154.</title>
        <authorList>
            <person name="Clifford R.J."/>
            <person name="Hang J."/>
            <person name="Riley M.C."/>
            <person name="Onmus-Leone F."/>
            <person name="Kuschner R.A."/>
            <person name="Lesho E.P."/>
            <person name="Waterman P.E."/>
        </authorList>
    </citation>
    <scope>NUCLEOTIDE SEQUENCE [LARGE SCALE GENOMIC DNA]</scope>
    <source>
        <strain evidence="2 3">MRSN 2154</strain>
    </source>
</reference>
<dbReference type="PATRIC" id="fig|1157951.4.peg.3714"/>
<dbReference type="GeneID" id="93519772"/>
<organism evidence="2 3">
    <name type="scientific">Providencia stuartii (strain MRSN 2154)</name>
    <dbReference type="NCBI Taxonomy" id="1157951"/>
    <lineage>
        <taxon>Bacteria</taxon>
        <taxon>Pseudomonadati</taxon>
        <taxon>Pseudomonadota</taxon>
        <taxon>Gammaproteobacteria</taxon>
        <taxon>Enterobacterales</taxon>
        <taxon>Morganellaceae</taxon>
        <taxon>Providencia</taxon>
    </lineage>
</organism>
<accession>A0A140NU85</accession>
<evidence type="ECO:0000313" key="3">
    <source>
        <dbReference type="Proteomes" id="UP000005012"/>
    </source>
</evidence>
<reference evidence="3" key="2">
    <citation type="submission" date="2012-04" db="EMBL/GenBank/DDBJ databases">
        <title>Complete genome sequence of Providencia stuartii clinical isolate MRSN 2154.</title>
        <authorList>
            <person name="Clifford R.J."/>
            <person name="Hang J."/>
            <person name="Riley M.C."/>
            <person name="Onmus-Leone F."/>
            <person name="Kuschner R.A."/>
            <person name="Lesho E.P."/>
            <person name="Waterman P.E."/>
        </authorList>
    </citation>
    <scope>NUCLEOTIDE SEQUENCE [LARGE SCALE GENOMIC DNA]</scope>
    <source>
        <strain evidence="3">MRSN 2154</strain>
    </source>
</reference>
<keyword evidence="1" id="KW-0732">Signal</keyword>
<protein>
    <submittedName>
        <fullName evidence="2">Lipoprotein</fullName>
    </submittedName>
</protein>
<sequence>MKKIALILGMAGIMTLLAACSDDKAEIAESKKVFVSDCVKASGSPAGETADAISAICACAYDKTIEKYGLKEYKRIEGELAKSATAEADFQKSMVEFVNQCTKAER</sequence>
<dbReference type="KEGG" id="psi:S70_18505"/>
<dbReference type="HOGENOM" id="CLU_1925716_0_0_6"/>
<evidence type="ECO:0000256" key="1">
    <source>
        <dbReference type="SAM" id="SignalP"/>
    </source>
</evidence>
<evidence type="ECO:0000313" key="2">
    <source>
        <dbReference type="EMBL" id="AFH95502.1"/>
    </source>
</evidence>
<proteinExistence type="predicted"/>
<feature type="signal peptide" evidence="1">
    <location>
        <begin position="1"/>
        <end position="18"/>
    </location>
</feature>
<gene>
    <name evidence="2" type="ordered locus">S70_18505</name>
</gene>
<name>A0A140NU85_PROSM</name>
<dbReference type="RefSeq" id="WP_004918736.1">
    <property type="nucleotide sequence ID" value="NC_017731.1"/>
</dbReference>
<dbReference type="PROSITE" id="PS51257">
    <property type="entry name" value="PROKAR_LIPOPROTEIN"/>
    <property type="match status" value="1"/>
</dbReference>
<dbReference type="AlphaFoldDB" id="A0A140NU85"/>
<dbReference type="EMBL" id="CP003488">
    <property type="protein sequence ID" value="AFH95502.1"/>
    <property type="molecule type" value="Genomic_DNA"/>
</dbReference>
<dbReference type="OrthoDB" id="6461661at2"/>
<feature type="chain" id="PRO_5007303995" evidence="1">
    <location>
        <begin position="19"/>
        <end position="106"/>
    </location>
</feature>
<keyword evidence="2" id="KW-0449">Lipoprotein</keyword>